<keyword evidence="2" id="KW-0378">Hydrolase</keyword>
<organism evidence="3 4">
    <name type="scientific">Geoanaerobacter pelophilus</name>
    <dbReference type="NCBI Taxonomy" id="60036"/>
    <lineage>
        <taxon>Bacteria</taxon>
        <taxon>Pseudomonadati</taxon>
        <taxon>Thermodesulfobacteriota</taxon>
        <taxon>Desulfuromonadia</taxon>
        <taxon>Geobacterales</taxon>
        <taxon>Geobacteraceae</taxon>
        <taxon>Geoanaerobacter</taxon>
    </lineage>
</organism>
<proteinExistence type="inferred from homology"/>
<dbReference type="PANTHER" id="PTHR31793">
    <property type="entry name" value="4-HYDROXYBENZOYL-COA THIOESTERASE FAMILY MEMBER"/>
    <property type="match status" value="1"/>
</dbReference>
<evidence type="ECO:0000313" key="4">
    <source>
        <dbReference type="Proteomes" id="UP000194153"/>
    </source>
</evidence>
<reference evidence="4" key="2">
    <citation type="submission" date="2017-05" db="EMBL/GenBank/DDBJ databases">
        <title>Draft genome sequence of Geobacter pelophilus, a iron(III)-reducing bacteria.</title>
        <authorList>
            <person name="Aoyagi T."/>
            <person name="Koike H."/>
            <person name="Morita T."/>
            <person name="Sato Y."/>
            <person name="Habe H."/>
            <person name="Hori T."/>
        </authorList>
    </citation>
    <scope>NUCLEOTIDE SEQUENCE [LARGE SCALE GENOMIC DNA]</scope>
    <source>
        <strain evidence="4">Drf2</strain>
    </source>
</reference>
<dbReference type="PIRSF" id="PIRSF003230">
    <property type="entry name" value="YbgC"/>
    <property type="match status" value="1"/>
</dbReference>
<dbReference type="Proteomes" id="UP000194153">
    <property type="component" value="Unassembled WGS sequence"/>
</dbReference>
<dbReference type="NCBIfam" id="TIGR00051">
    <property type="entry name" value="YbgC/FadM family acyl-CoA thioesterase"/>
    <property type="match status" value="1"/>
</dbReference>
<gene>
    <name evidence="3" type="ORF">GPEL0_01f0233</name>
</gene>
<dbReference type="CDD" id="cd00586">
    <property type="entry name" value="4HBT"/>
    <property type="match status" value="1"/>
</dbReference>
<dbReference type="Pfam" id="PF13279">
    <property type="entry name" value="4HBT_2"/>
    <property type="match status" value="1"/>
</dbReference>
<comment type="similarity">
    <text evidence="1">Belongs to the 4-hydroxybenzoyl-CoA thioesterase family.</text>
</comment>
<dbReference type="EMBL" id="BDQG01000001">
    <property type="protein sequence ID" value="GAW65382.1"/>
    <property type="molecule type" value="Genomic_DNA"/>
</dbReference>
<protein>
    <submittedName>
        <fullName evidence="3">Acyl-CoA thioesterase</fullName>
    </submittedName>
</protein>
<dbReference type="InterPro" id="IPR050563">
    <property type="entry name" value="4-hydroxybenzoyl-CoA_TE"/>
</dbReference>
<dbReference type="PANTHER" id="PTHR31793:SF27">
    <property type="entry name" value="NOVEL THIOESTERASE SUPERFAMILY DOMAIN AND SAPOSIN A-TYPE DOMAIN CONTAINING PROTEIN (0610012H03RIK)"/>
    <property type="match status" value="1"/>
</dbReference>
<evidence type="ECO:0000256" key="1">
    <source>
        <dbReference type="ARBA" id="ARBA00005953"/>
    </source>
</evidence>
<evidence type="ECO:0000256" key="2">
    <source>
        <dbReference type="ARBA" id="ARBA00022801"/>
    </source>
</evidence>
<dbReference type="InterPro" id="IPR029069">
    <property type="entry name" value="HotDog_dom_sf"/>
</dbReference>
<keyword evidence="4" id="KW-1185">Reference proteome</keyword>
<reference evidence="3 4" key="1">
    <citation type="submission" date="2017-04" db="EMBL/GenBank/DDBJ databases">
        <authorList>
            <consortium name="Geobacter pelophilus Genome Sequencing"/>
            <person name="Aoyagi T."/>
            <person name="Koike H."/>
            <person name="Hori T."/>
        </authorList>
    </citation>
    <scope>NUCLEOTIDE SEQUENCE [LARGE SCALE GENOMIC DNA]</scope>
    <source>
        <strain evidence="3 4">Drf2</strain>
    </source>
</reference>
<accession>A0ABQ0MF31</accession>
<dbReference type="Gene3D" id="3.10.129.10">
    <property type="entry name" value="Hotdog Thioesterase"/>
    <property type="match status" value="1"/>
</dbReference>
<dbReference type="SUPFAM" id="SSF54637">
    <property type="entry name" value="Thioesterase/thiol ester dehydrase-isomerase"/>
    <property type="match status" value="1"/>
</dbReference>
<evidence type="ECO:0000313" key="3">
    <source>
        <dbReference type="EMBL" id="GAW65382.1"/>
    </source>
</evidence>
<comment type="caution">
    <text evidence="3">The sequence shown here is derived from an EMBL/GenBank/DDBJ whole genome shotgun (WGS) entry which is preliminary data.</text>
</comment>
<dbReference type="InterPro" id="IPR006684">
    <property type="entry name" value="YbgC/YbaW"/>
</dbReference>
<name>A0ABQ0MF31_9BACT</name>
<sequence length="154" mass="17348">MVMEQFRYYLRVRYYECDAQKVVYNANYANYAGLATTEFLRTLAGWDLLQGDLDFMLVSQNVQWRSPARFDEVLEISVAVKEVGNSSLTIVTDFRSAGKDAVIASAETVRVLVDAKTLQKVEIPPELRRALEKGAPGVVVDHAGYLQLDDFVFS</sequence>